<dbReference type="EMBL" id="HG994364">
    <property type="protein sequence ID" value="CAF2357707.1"/>
    <property type="molecule type" value="Genomic_DNA"/>
</dbReference>
<reference evidence="2" key="1">
    <citation type="submission" date="2021-01" db="EMBL/GenBank/DDBJ databases">
        <authorList>
            <consortium name="Genoscope - CEA"/>
            <person name="William W."/>
        </authorList>
    </citation>
    <scope>NUCLEOTIDE SEQUENCE</scope>
</reference>
<protein>
    <submittedName>
        <fullName evidence="2">(rape) hypothetical protein</fullName>
    </submittedName>
</protein>
<feature type="non-terminal residue" evidence="2">
    <location>
        <position position="1"/>
    </location>
</feature>
<accession>A0A817BFT2</accession>
<name>A0A817BFT2_BRANA</name>
<gene>
    <name evidence="2" type="ORF">DARMORV10_A10P29760.1</name>
</gene>
<evidence type="ECO:0000256" key="1">
    <source>
        <dbReference type="SAM" id="MobiDB-lite"/>
    </source>
</evidence>
<evidence type="ECO:0000313" key="2">
    <source>
        <dbReference type="EMBL" id="CAF2357707.1"/>
    </source>
</evidence>
<organism evidence="2">
    <name type="scientific">Brassica napus</name>
    <name type="common">Rape</name>
    <dbReference type="NCBI Taxonomy" id="3708"/>
    <lineage>
        <taxon>Eukaryota</taxon>
        <taxon>Viridiplantae</taxon>
        <taxon>Streptophyta</taxon>
        <taxon>Embryophyta</taxon>
        <taxon>Tracheophyta</taxon>
        <taxon>Spermatophyta</taxon>
        <taxon>Magnoliopsida</taxon>
        <taxon>eudicotyledons</taxon>
        <taxon>Gunneridae</taxon>
        <taxon>Pentapetalae</taxon>
        <taxon>rosids</taxon>
        <taxon>malvids</taxon>
        <taxon>Brassicales</taxon>
        <taxon>Brassicaceae</taxon>
        <taxon>Brassiceae</taxon>
        <taxon>Brassica</taxon>
    </lineage>
</organism>
<feature type="region of interest" description="Disordered" evidence="1">
    <location>
        <begin position="78"/>
        <end position="108"/>
    </location>
</feature>
<proteinExistence type="predicted"/>
<dbReference type="AlphaFoldDB" id="A0A817BFT2"/>
<dbReference type="Proteomes" id="UP001295469">
    <property type="component" value="Chromosome A10"/>
</dbReference>
<sequence>MFPSYKSVRKDLIFEPTADEKLAFEKDNECDGVDRKGKHYLEFQDSLGDIKNGDRGFLMFAFEPNTVADFFSFRKGEKEEGTGEKVSMREKKAKKDPNKPKRALDCLI</sequence>